<reference evidence="5" key="1">
    <citation type="submission" date="2022-05" db="EMBL/GenBank/DDBJ databases">
        <title>The Musa troglodytarum L. genome provides insights into the mechanism of non-climacteric behaviour and enrichment of carotenoids.</title>
        <authorList>
            <person name="Wang J."/>
        </authorList>
    </citation>
    <scope>NUCLEOTIDE SEQUENCE</scope>
    <source>
        <tissue evidence="5">Leaf</tissue>
    </source>
</reference>
<feature type="coiled-coil region" evidence="2">
    <location>
        <begin position="982"/>
        <end position="1068"/>
    </location>
</feature>
<feature type="region of interest" description="Disordered" evidence="3">
    <location>
        <begin position="148"/>
        <end position="168"/>
    </location>
</feature>
<protein>
    <submittedName>
        <fullName evidence="5">DnaJ domain</fullName>
    </submittedName>
</protein>
<accession>A0A9E7GP80</accession>
<evidence type="ECO:0000256" key="3">
    <source>
        <dbReference type="SAM" id="MobiDB-lite"/>
    </source>
</evidence>
<dbReference type="EMBL" id="CP097509">
    <property type="protein sequence ID" value="URE19214.1"/>
    <property type="molecule type" value="Genomic_DNA"/>
</dbReference>
<dbReference type="GO" id="GO:0031982">
    <property type="term" value="C:vesicle"/>
    <property type="evidence" value="ECO:0007669"/>
    <property type="project" value="TreeGrafter"/>
</dbReference>
<dbReference type="GO" id="GO:0072318">
    <property type="term" value="P:clathrin coat disassembly"/>
    <property type="evidence" value="ECO:0007669"/>
    <property type="project" value="TreeGrafter"/>
</dbReference>
<sequence length="1320" mass="147228">MEAQRVSKKTALGAAAAASAFDDVFGGPPRFPAPLSARMHDYTEIFGAAASACSIPFLDLPPAMDDFDGEPAAPRRSSGLDYSEVFGGLDFGELAVSYEELFAVPRRVEVGSSGGRDPDDPAINHQDTKEYEYPLEGMHEDHKACGEEDYVPLSSNSNHSDHGLKQSNLSYDGTSPISKEGAISGKTQITDLLEFHSTLNTIVPLQTQTSDAACCMVYGDKNDGKLQSKFMSNSSTHGLEISGNEFTGDQKKSTIESPILDIDHANLKHCSQSASSNSVASDDASSSNTIYVGVSNISLRTQPLRVPPPSRPPPKTVSKKENPFLKTCATSRISLDGRNLSKPNENSEEHYISVSSTSHACQDANKNSSCFFDVNVDASSAAAAMKQAMELAQARLRTAKESMEKKRINLQSHKKLGQQESNKERKVDQTSIKGNFSEMLIQKSIVKEDKHTDVIASKERNIITNGVKASEDLAEAQRHVVLDQQIMQGNNLRSEKDYGKWRMNQEHHELLSNEKNYKMVEGVSDQEGNRKKTKATANIIEDIYAADKEAILPSELESTGILKEESEGSDGSKNDTNLQDDNVAYKKQVIKEIENATPKFCLHKNVDDLQKAHVSSSGENKKHGKAHEVCDGGMRMPSATENTISERSENYRELSDGNEFQGIHDSKEGNWKSKAGKEAFECEENFFNFELIRRSSEDKLNSETCKEALESADNAADRTVADTSCEPCESEKNLTVSMISAVPNGGEIKMPIGSCVFEAGKGVSGTSECSEFMEKAGEEQVEYDHAENLDRMEESGVGNLQEVREELYLKQESCMSGKNESELKVNQSVDELGENLKKLKAAGVIMFEEQEKPMKATEAACLQDCNGIKVKDFQVEEQQSDKIQEATQVSRMLANSGKQDTCQANHEIRENEEIRKIHVKPDFSYNSNILSSIPDVSAKPLFVDLGVQQETLSERRCDVLESTQNARENDNAESEKINFDMKKTEEKENERMERERKWAEVEARKLEEKEREREREKDRVAVERATRDAHKRAFAEARERAERIAVEKVTAEARQRALKEAREKAEKASVLFMEKSLAEKTSREAKLRAERAAVERATTEARERAAERAFAEKAAADARERAERSNGIYKDRMSKENMKEDHISARNKDGYIGAHLQSTSSSSNYRKYSALINQIGDGESALRCKARLERHQRTAERVAKALAEKNMRDILAQREQAERNRLAEYLDADVKRWSNGKQGNLRALLSTLQYILGPESGWQPISLTDVITGAAVKKAYRKATLCVHPDKLQQRGASIQQKYICEKVFDLLKEAWNKFNSEER</sequence>
<feature type="region of interest" description="Disordered" evidence="3">
    <location>
        <begin position="410"/>
        <end position="429"/>
    </location>
</feature>
<dbReference type="GO" id="GO:0005783">
    <property type="term" value="C:endoplasmic reticulum"/>
    <property type="evidence" value="ECO:0007669"/>
    <property type="project" value="UniProtKB-ARBA"/>
</dbReference>
<dbReference type="InterPro" id="IPR001623">
    <property type="entry name" value="DnaJ_domain"/>
</dbReference>
<proteinExistence type="predicted"/>
<evidence type="ECO:0000256" key="1">
    <source>
        <dbReference type="ARBA" id="ARBA00023054"/>
    </source>
</evidence>
<dbReference type="Proteomes" id="UP001055439">
    <property type="component" value="Chromosome 7"/>
</dbReference>
<organism evidence="5 6">
    <name type="scientific">Musa troglodytarum</name>
    <name type="common">fe'i banana</name>
    <dbReference type="NCBI Taxonomy" id="320322"/>
    <lineage>
        <taxon>Eukaryota</taxon>
        <taxon>Viridiplantae</taxon>
        <taxon>Streptophyta</taxon>
        <taxon>Embryophyta</taxon>
        <taxon>Tracheophyta</taxon>
        <taxon>Spermatophyta</taxon>
        <taxon>Magnoliopsida</taxon>
        <taxon>Liliopsida</taxon>
        <taxon>Zingiberales</taxon>
        <taxon>Musaceae</taxon>
        <taxon>Musa</taxon>
    </lineage>
</organism>
<keyword evidence="1 2" id="KW-0175">Coiled coil</keyword>
<dbReference type="GO" id="GO:0072583">
    <property type="term" value="P:clathrin-dependent endocytosis"/>
    <property type="evidence" value="ECO:0007669"/>
    <property type="project" value="TreeGrafter"/>
</dbReference>
<dbReference type="SUPFAM" id="SSF46565">
    <property type="entry name" value="Chaperone J-domain"/>
    <property type="match status" value="1"/>
</dbReference>
<gene>
    <name evidence="5" type="ORF">MUK42_01154</name>
</gene>
<evidence type="ECO:0000256" key="2">
    <source>
        <dbReference type="SAM" id="Coils"/>
    </source>
</evidence>
<feature type="coiled-coil region" evidence="2">
    <location>
        <begin position="382"/>
        <end position="409"/>
    </location>
</feature>
<evidence type="ECO:0000313" key="5">
    <source>
        <dbReference type="EMBL" id="URE19214.1"/>
    </source>
</evidence>
<dbReference type="InterPro" id="IPR036869">
    <property type="entry name" value="J_dom_sf"/>
</dbReference>
<evidence type="ECO:0000259" key="4">
    <source>
        <dbReference type="PROSITE" id="PS50076"/>
    </source>
</evidence>
<feature type="region of interest" description="Disordered" evidence="3">
    <location>
        <begin position="614"/>
        <end position="639"/>
    </location>
</feature>
<dbReference type="Gene3D" id="1.10.287.110">
    <property type="entry name" value="DnaJ domain"/>
    <property type="match status" value="1"/>
</dbReference>
<dbReference type="PROSITE" id="PS50076">
    <property type="entry name" value="DNAJ_2"/>
    <property type="match status" value="1"/>
</dbReference>
<feature type="domain" description="J" evidence="4">
    <location>
        <begin position="1256"/>
        <end position="1320"/>
    </location>
</feature>
<dbReference type="OrthoDB" id="1717591at2759"/>
<dbReference type="PANTHER" id="PTHR23172:SF87">
    <property type="entry name" value="CHAPERONE DNAJ-DOMAIN SUPERFAMILY PROTEIN"/>
    <property type="match status" value="1"/>
</dbReference>
<keyword evidence="6" id="KW-1185">Reference proteome</keyword>
<feature type="coiled-coil region" evidence="2">
    <location>
        <begin position="1185"/>
        <end position="1220"/>
    </location>
</feature>
<evidence type="ECO:0000313" key="6">
    <source>
        <dbReference type="Proteomes" id="UP001055439"/>
    </source>
</evidence>
<name>A0A9E7GP80_9LILI</name>
<dbReference type="GO" id="GO:0030276">
    <property type="term" value="F:clathrin binding"/>
    <property type="evidence" value="ECO:0007669"/>
    <property type="project" value="TreeGrafter"/>
</dbReference>
<dbReference type="PANTHER" id="PTHR23172">
    <property type="entry name" value="AUXILIN/CYCLIN G-ASSOCIATED KINASE-RELATED"/>
    <property type="match status" value="1"/>
</dbReference>
<dbReference type="FunFam" id="1.10.287.110:FF:000009">
    <property type="entry name" value="Auxilin-related protein 1"/>
    <property type="match status" value="1"/>
</dbReference>